<proteinExistence type="predicted"/>
<comment type="caution">
    <text evidence="1">The sequence shown here is derived from an EMBL/GenBank/DDBJ whole genome shotgun (WGS) entry which is preliminary data.</text>
</comment>
<dbReference type="EMBL" id="LXQA010052419">
    <property type="protein sequence ID" value="MCI03516.1"/>
    <property type="molecule type" value="Genomic_DNA"/>
</dbReference>
<dbReference type="Proteomes" id="UP000265520">
    <property type="component" value="Unassembled WGS sequence"/>
</dbReference>
<keyword evidence="2" id="KW-1185">Reference proteome</keyword>
<evidence type="ECO:0000313" key="1">
    <source>
        <dbReference type="EMBL" id="MCI03516.1"/>
    </source>
</evidence>
<accession>A0A392NWN5</accession>
<reference evidence="1 2" key="1">
    <citation type="journal article" date="2018" name="Front. Plant Sci.">
        <title>Red Clover (Trifolium pratense) and Zigzag Clover (T. medium) - A Picture of Genomic Similarities and Differences.</title>
        <authorList>
            <person name="Dluhosova J."/>
            <person name="Istvanek J."/>
            <person name="Nedelnik J."/>
            <person name="Repkova J."/>
        </authorList>
    </citation>
    <scope>NUCLEOTIDE SEQUENCE [LARGE SCALE GENOMIC DNA]</scope>
    <source>
        <strain evidence="2">cv. 10/8</strain>
        <tissue evidence="1">Leaf</tissue>
    </source>
</reference>
<feature type="non-terminal residue" evidence="1">
    <location>
        <position position="41"/>
    </location>
</feature>
<name>A0A392NWN5_9FABA</name>
<organism evidence="1 2">
    <name type="scientific">Trifolium medium</name>
    <dbReference type="NCBI Taxonomy" id="97028"/>
    <lineage>
        <taxon>Eukaryota</taxon>
        <taxon>Viridiplantae</taxon>
        <taxon>Streptophyta</taxon>
        <taxon>Embryophyta</taxon>
        <taxon>Tracheophyta</taxon>
        <taxon>Spermatophyta</taxon>
        <taxon>Magnoliopsida</taxon>
        <taxon>eudicotyledons</taxon>
        <taxon>Gunneridae</taxon>
        <taxon>Pentapetalae</taxon>
        <taxon>rosids</taxon>
        <taxon>fabids</taxon>
        <taxon>Fabales</taxon>
        <taxon>Fabaceae</taxon>
        <taxon>Papilionoideae</taxon>
        <taxon>50 kb inversion clade</taxon>
        <taxon>NPAAA clade</taxon>
        <taxon>Hologalegina</taxon>
        <taxon>IRL clade</taxon>
        <taxon>Trifolieae</taxon>
        <taxon>Trifolium</taxon>
    </lineage>
</organism>
<sequence>MQRNEALRVAFIDVVNTLRYGKVNTEYYSKLVKADIDGKDK</sequence>
<dbReference type="AlphaFoldDB" id="A0A392NWN5"/>
<protein>
    <submittedName>
        <fullName evidence="1">Callose synthase 9-like</fullName>
    </submittedName>
</protein>
<evidence type="ECO:0000313" key="2">
    <source>
        <dbReference type="Proteomes" id="UP000265520"/>
    </source>
</evidence>